<dbReference type="AlphaFoldDB" id="A0A8T0IR97"/>
<proteinExistence type="predicted"/>
<accession>A0A8T0IR97</accession>
<dbReference type="EMBL" id="CM026422">
    <property type="protein sequence ID" value="KAG0585346.1"/>
    <property type="molecule type" value="Genomic_DNA"/>
</dbReference>
<reference evidence="1" key="1">
    <citation type="submission" date="2020-06" db="EMBL/GenBank/DDBJ databases">
        <title>WGS assembly of Ceratodon purpureus strain R40.</title>
        <authorList>
            <person name="Carey S.B."/>
            <person name="Jenkins J."/>
            <person name="Shu S."/>
            <person name="Lovell J.T."/>
            <person name="Sreedasyam A."/>
            <person name="Maumus F."/>
            <person name="Tiley G.P."/>
            <person name="Fernandez-Pozo N."/>
            <person name="Barry K."/>
            <person name="Chen C."/>
            <person name="Wang M."/>
            <person name="Lipzen A."/>
            <person name="Daum C."/>
            <person name="Saski C.A."/>
            <person name="Payton A.C."/>
            <person name="Mcbreen J.C."/>
            <person name="Conrad R.E."/>
            <person name="Kollar L.M."/>
            <person name="Olsson S."/>
            <person name="Huttunen S."/>
            <person name="Landis J.B."/>
            <person name="Wickett N.J."/>
            <person name="Johnson M.G."/>
            <person name="Rensing S.A."/>
            <person name="Grimwood J."/>
            <person name="Schmutz J."/>
            <person name="Mcdaniel S.F."/>
        </authorList>
    </citation>
    <scope>NUCLEOTIDE SEQUENCE</scope>
    <source>
        <strain evidence="1">R40</strain>
    </source>
</reference>
<keyword evidence="2" id="KW-1185">Reference proteome</keyword>
<evidence type="ECO:0000313" key="2">
    <source>
        <dbReference type="Proteomes" id="UP000822688"/>
    </source>
</evidence>
<comment type="caution">
    <text evidence="1">The sequence shown here is derived from an EMBL/GenBank/DDBJ whole genome shotgun (WGS) entry which is preliminary data.</text>
</comment>
<dbReference type="Proteomes" id="UP000822688">
    <property type="component" value="Chromosome 2"/>
</dbReference>
<evidence type="ECO:0000313" key="1">
    <source>
        <dbReference type="EMBL" id="KAG0585346.1"/>
    </source>
</evidence>
<organism evidence="1 2">
    <name type="scientific">Ceratodon purpureus</name>
    <name type="common">Fire moss</name>
    <name type="synonym">Dicranum purpureum</name>
    <dbReference type="NCBI Taxonomy" id="3225"/>
    <lineage>
        <taxon>Eukaryota</taxon>
        <taxon>Viridiplantae</taxon>
        <taxon>Streptophyta</taxon>
        <taxon>Embryophyta</taxon>
        <taxon>Bryophyta</taxon>
        <taxon>Bryophytina</taxon>
        <taxon>Bryopsida</taxon>
        <taxon>Dicranidae</taxon>
        <taxon>Pseudoditrichales</taxon>
        <taxon>Ditrichaceae</taxon>
        <taxon>Ceratodon</taxon>
    </lineage>
</organism>
<sequence length="56" mass="6371">MLLSRAVHCEPILDFTPEKSRGSLGVDRRLWASEPLTRSMFHTNGIIFSMHLSCIL</sequence>
<protein>
    <submittedName>
        <fullName evidence="1">Uncharacterized protein</fullName>
    </submittedName>
</protein>
<name>A0A8T0IR97_CERPU</name>
<gene>
    <name evidence="1" type="ORF">KC19_2G004200</name>
</gene>